<organism evidence="5 6">
    <name type="scientific">Thlaspi arvense</name>
    <name type="common">Field penny-cress</name>
    <dbReference type="NCBI Taxonomy" id="13288"/>
    <lineage>
        <taxon>Eukaryota</taxon>
        <taxon>Viridiplantae</taxon>
        <taxon>Streptophyta</taxon>
        <taxon>Embryophyta</taxon>
        <taxon>Tracheophyta</taxon>
        <taxon>Spermatophyta</taxon>
        <taxon>Magnoliopsida</taxon>
        <taxon>eudicotyledons</taxon>
        <taxon>Gunneridae</taxon>
        <taxon>Pentapetalae</taxon>
        <taxon>rosids</taxon>
        <taxon>malvids</taxon>
        <taxon>Brassicales</taxon>
        <taxon>Brassicaceae</taxon>
        <taxon>Thlaspideae</taxon>
        <taxon>Thlaspi</taxon>
    </lineage>
</organism>
<dbReference type="Pfam" id="PF14226">
    <property type="entry name" value="DIOX_N"/>
    <property type="match status" value="1"/>
</dbReference>
<keyword evidence="2" id="KW-0408">Iron</keyword>
<dbReference type="AlphaFoldDB" id="A0AAU9SRQ3"/>
<dbReference type="SUPFAM" id="SSF51197">
    <property type="entry name" value="Clavaminate synthase-like"/>
    <property type="match status" value="2"/>
</dbReference>
<keyword evidence="6" id="KW-1185">Reference proteome</keyword>
<dbReference type="InterPro" id="IPR027443">
    <property type="entry name" value="IPNS-like_sf"/>
</dbReference>
<evidence type="ECO:0000256" key="1">
    <source>
        <dbReference type="ARBA" id="ARBA00022723"/>
    </source>
</evidence>
<feature type="non-terminal residue" evidence="5">
    <location>
        <position position="1"/>
    </location>
</feature>
<accession>A0AAU9SRQ3</accession>
<protein>
    <recommendedName>
        <fullName evidence="4">Fe2OG dioxygenase domain-containing protein</fullName>
    </recommendedName>
</protein>
<sequence length="631" mass="72088">MDSDSLLPPSVSLQLPTIAFSGQTLKPETAKWDEVKTDCLAHIPAYAKSPRSKNTQNQEMDSDSLQLPTIDFSGQTLKPGTSKWYEVKADVRSFVASYDKVPVELNKSVFEAMEEVFELPVETKERNVSSKPFHGYYSLKFYQSLGIDDANVLEKANDFTQQLWPDHGNKSISETIQRFSEKLAELDEMVRRMIMESFGIEKHIDKHLDSTNYLLRMMKYTAAPDEALTNGRLHSPYHRVVLVEKKTTRYSTALFSIPKQGVIIDSPKELVDEEHPRLFKPYEHHAFFNFFHSEAGRRAESALHTFCALSKAKLPRSKNTQNQEMDSDSLLHLSVSLQLPTIDFSGQTLKPGTSKWDEVKADVRKALEDYGSFVASHDKVPLLELNKSVFEAMEELFELPVETKQKNSLGIDDANVLEKVNDFTHQLWPDHGNKSISETVHWFSEKYAKLAEMVRRMIMESFGIEKHIEKHLDSTNYLLRMMKYTAAPDDDDDVQETKIGLPSHTDKNIITILHQYQGDGLEVKTKDGNRIKVKPSQDSFIVMVGDSLCALMNGRLHPPYHRVVVVAKKTRYSTALFSIPKPGVIIDSPKQLVDEEHPRLFKPYDHHDFLNFFYTEAGRRAQSPLHTFCAL</sequence>
<evidence type="ECO:0000313" key="5">
    <source>
        <dbReference type="EMBL" id="CAH2071850.1"/>
    </source>
</evidence>
<reference evidence="5 6" key="1">
    <citation type="submission" date="2022-03" db="EMBL/GenBank/DDBJ databases">
        <authorList>
            <person name="Nunn A."/>
            <person name="Chopra R."/>
            <person name="Nunn A."/>
            <person name="Contreras Garrido A."/>
        </authorList>
    </citation>
    <scope>NUCLEOTIDE SEQUENCE [LARGE SCALE GENOMIC DNA]</scope>
</reference>
<evidence type="ECO:0000256" key="3">
    <source>
        <dbReference type="SAM" id="Coils"/>
    </source>
</evidence>
<dbReference type="InterPro" id="IPR005123">
    <property type="entry name" value="Oxoglu/Fe-dep_dioxygenase_dom"/>
</dbReference>
<keyword evidence="3" id="KW-0175">Coiled coil</keyword>
<feature type="coiled-coil region" evidence="3">
    <location>
        <begin position="169"/>
        <end position="196"/>
    </location>
</feature>
<proteinExistence type="predicted"/>
<dbReference type="Pfam" id="PF03171">
    <property type="entry name" value="2OG-FeII_Oxy"/>
    <property type="match status" value="1"/>
</dbReference>
<name>A0AAU9SRQ3_THLAR</name>
<dbReference type="InterPro" id="IPR026992">
    <property type="entry name" value="DIOX_N"/>
</dbReference>
<dbReference type="InterPro" id="IPR044861">
    <property type="entry name" value="IPNS-like_FE2OG_OXY"/>
</dbReference>
<dbReference type="PANTHER" id="PTHR47990">
    <property type="entry name" value="2-OXOGLUTARATE (2OG) AND FE(II)-DEPENDENT OXYGENASE SUPERFAMILY PROTEIN-RELATED"/>
    <property type="match status" value="1"/>
</dbReference>
<evidence type="ECO:0000256" key="2">
    <source>
        <dbReference type="ARBA" id="ARBA00023004"/>
    </source>
</evidence>
<dbReference type="PROSITE" id="PS51471">
    <property type="entry name" value="FE2OG_OXY"/>
    <property type="match status" value="1"/>
</dbReference>
<dbReference type="Proteomes" id="UP000836841">
    <property type="component" value="Chromosome 6"/>
</dbReference>
<keyword evidence="1" id="KW-0479">Metal-binding</keyword>
<evidence type="ECO:0000259" key="4">
    <source>
        <dbReference type="PROSITE" id="PS51471"/>
    </source>
</evidence>
<evidence type="ECO:0000313" key="6">
    <source>
        <dbReference type="Proteomes" id="UP000836841"/>
    </source>
</evidence>
<dbReference type="EMBL" id="OU466862">
    <property type="protein sequence ID" value="CAH2071850.1"/>
    <property type="molecule type" value="Genomic_DNA"/>
</dbReference>
<dbReference type="InterPro" id="IPR050231">
    <property type="entry name" value="Iron_ascorbate_oxido_reductase"/>
</dbReference>
<gene>
    <name evidence="5" type="ORF">TAV2_LOCUS20419</name>
</gene>
<feature type="domain" description="Fe2OG dioxygenase" evidence="4">
    <location>
        <begin position="474"/>
        <end position="580"/>
    </location>
</feature>
<dbReference type="GO" id="GO:0046872">
    <property type="term" value="F:metal ion binding"/>
    <property type="evidence" value="ECO:0007669"/>
    <property type="project" value="UniProtKB-KW"/>
</dbReference>
<dbReference type="Gene3D" id="2.60.120.330">
    <property type="entry name" value="B-lactam Antibiotic, Isopenicillin N Synthase, Chain"/>
    <property type="match status" value="3"/>
</dbReference>